<dbReference type="PROSITE" id="PS51296">
    <property type="entry name" value="RIESKE"/>
    <property type="match status" value="1"/>
</dbReference>
<organism evidence="9 10">
    <name type="scientific">Brevibacterium ammoniilyticum</name>
    <dbReference type="NCBI Taxonomy" id="1046555"/>
    <lineage>
        <taxon>Bacteria</taxon>
        <taxon>Bacillati</taxon>
        <taxon>Actinomycetota</taxon>
        <taxon>Actinomycetes</taxon>
        <taxon>Micrococcales</taxon>
        <taxon>Brevibacteriaceae</taxon>
        <taxon>Brevibacterium</taxon>
    </lineage>
</organism>
<dbReference type="PRINTS" id="PR00090">
    <property type="entry name" value="RNGDIOXGNASE"/>
</dbReference>
<evidence type="ECO:0000259" key="8">
    <source>
        <dbReference type="PROSITE" id="PS51296"/>
    </source>
</evidence>
<dbReference type="Gene3D" id="3.90.380.10">
    <property type="entry name" value="Naphthalene 1,2-dioxygenase Alpha Subunit, Chain A, domain 1"/>
    <property type="match status" value="1"/>
</dbReference>
<gene>
    <name evidence="9" type="ORF">KACC15558_17850</name>
</gene>
<feature type="compositionally biased region" description="Low complexity" evidence="7">
    <location>
        <begin position="10"/>
        <end position="44"/>
    </location>
</feature>
<dbReference type="SUPFAM" id="SSF55961">
    <property type="entry name" value="Bet v1-like"/>
    <property type="match status" value="1"/>
</dbReference>
<dbReference type="Gene3D" id="2.102.10.10">
    <property type="entry name" value="Rieske [2Fe-2S] iron-sulphur domain"/>
    <property type="match status" value="1"/>
</dbReference>
<dbReference type="CDD" id="cd08884">
    <property type="entry name" value="RHO_alpha_C_GbcA-like"/>
    <property type="match status" value="1"/>
</dbReference>
<evidence type="ECO:0000256" key="3">
    <source>
        <dbReference type="ARBA" id="ARBA00022723"/>
    </source>
</evidence>
<keyword evidence="3" id="KW-0479">Metal-binding</keyword>
<dbReference type="EMBL" id="BAABNP010000006">
    <property type="protein sequence ID" value="GAA5340745.1"/>
    <property type="molecule type" value="Genomic_DNA"/>
</dbReference>
<evidence type="ECO:0000313" key="10">
    <source>
        <dbReference type="Proteomes" id="UP001498935"/>
    </source>
</evidence>
<dbReference type="Pfam" id="PF00848">
    <property type="entry name" value="Ring_hydroxyl_A"/>
    <property type="match status" value="1"/>
</dbReference>
<keyword evidence="9" id="KW-0223">Dioxygenase</keyword>
<feature type="region of interest" description="Disordered" evidence="7">
    <location>
        <begin position="1"/>
        <end position="67"/>
    </location>
</feature>
<dbReference type="InterPro" id="IPR017941">
    <property type="entry name" value="Rieske_2Fe-2S"/>
</dbReference>
<dbReference type="Pfam" id="PF00355">
    <property type="entry name" value="Rieske"/>
    <property type="match status" value="1"/>
</dbReference>
<keyword evidence="5" id="KW-0408">Iron</keyword>
<feature type="domain" description="Rieske" evidence="8">
    <location>
        <begin position="112"/>
        <end position="217"/>
    </location>
</feature>
<dbReference type="PANTHER" id="PTHR43756">
    <property type="entry name" value="CHOLINE MONOOXYGENASE, CHLOROPLASTIC"/>
    <property type="match status" value="1"/>
</dbReference>
<dbReference type="RefSeq" id="WP_342038011.1">
    <property type="nucleotide sequence ID" value="NZ_BAABBK010000005.1"/>
</dbReference>
<evidence type="ECO:0000256" key="5">
    <source>
        <dbReference type="ARBA" id="ARBA00023004"/>
    </source>
</evidence>
<dbReference type="InterPro" id="IPR015879">
    <property type="entry name" value="Ring_hydroxy_dOase_asu_C_dom"/>
</dbReference>
<reference evidence="9 10" key="1">
    <citation type="submission" date="2024-02" db="EMBL/GenBank/DDBJ databases">
        <title>Characterization of antibiotic resistant novel bacterial strains and their environmental applications.</title>
        <authorList>
            <person name="Manzoor S."/>
            <person name="Abbas S."/>
            <person name="Arshad M."/>
            <person name="Li W.J."/>
            <person name="Ahmed I."/>
        </authorList>
    </citation>
    <scope>NUCLEOTIDE SEQUENCE [LARGE SCALE GENOMIC DNA]</scope>
    <source>
        <strain evidence="9 10">KACC 15558</strain>
    </source>
</reference>
<sequence>MTLVPDDTAVGRPQAPGQAAPSQATPGQAALSQAGLSQAGLSQAVPGQTWHSGQTAPDGSVPRLGIAGRGIAGPDIDRLIDERRPGYSLEAPFYISPEFFARDVEAIFASTWIFVASVAEVPEPGDFVTIDIGTYSVIVIRDDDGIRAHHNVCRHRGTRLLGEPAGSVGNIVCSYHQWTYTPGGELISAGAQAPDFDPACFSLRSVNVRTIAGLIFLCLGPEPDDIDEVAEVIAPYLAPHDIAGAKVAAQVDLIEDSNWKLVLENNRECYHCEAGHPELTCTFFPTYGYAPDEIPPRLQPAYHRFLDAERRLHDNCDRNGLPFALVEELSGRPTGFRIERAALDGQGESYTMDGSAASAKLLGDLDTFTLGRASLHVQPNMWFHAMGDHIVTFSVVPLAADRTLVRTTWLVDAEAEEGVDYDLANLTSVWMKTNEQDAAFCERGQLGVSSPAYLPGPYAPTEGHLDEFCTWYIERLKAHRERVSGR</sequence>
<evidence type="ECO:0000256" key="7">
    <source>
        <dbReference type="SAM" id="MobiDB-lite"/>
    </source>
</evidence>
<comment type="caution">
    <text evidence="9">The sequence shown here is derived from an EMBL/GenBank/DDBJ whole genome shotgun (WGS) entry which is preliminary data.</text>
</comment>
<comment type="cofactor">
    <cofactor evidence="1">
        <name>Fe cation</name>
        <dbReference type="ChEBI" id="CHEBI:24875"/>
    </cofactor>
</comment>
<dbReference type="Proteomes" id="UP001498935">
    <property type="component" value="Unassembled WGS sequence"/>
</dbReference>
<dbReference type="CDD" id="cd03469">
    <property type="entry name" value="Rieske_RO_Alpha_N"/>
    <property type="match status" value="1"/>
</dbReference>
<evidence type="ECO:0000256" key="2">
    <source>
        <dbReference type="ARBA" id="ARBA00022714"/>
    </source>
</evidence>
<dbReference type="PANTHER" id="PTHR43756:SF5">
    <property type="entry name" value="CHOLINE MONOOXYGENASE, CHLOROPLASTIC"/>
    <property type="match status" value="1"/>
</dbReference>
<evidence type="ECO:0000256" key="4">
    <source>
        <dbReference type="ARBA" id="ARBA00023002"/>
    </source>
</evidence>
<dbReference type="SUPFAM" id="SSF50022">
    <property type="entry name" value="ISP domain"/>
    <property type="match status" value="1"/>
</dbReference>
<proteinExistence type="predicted"/>
<evidence type="ECO:0000256" key="1">
    <source>
        <dbReference type="ARBA" id="ARBA00001962"/>
    </source>
</evidence>
<keyword evidence="4" id="KW-0560">Oxidoreductase</keyword>
<evidence type="ECO:0000256" key="6">
    <source>
        <dbReference type="ARBA" id="ARBA00023014"/>
    </source>
</evidence>
<evidence type="ECO:0000313" key="9">
    <source>
        <dbReference type="EMBL" id="GAA5340745.1"/>
    </source>
</evidence>
<keyword evidence="2" id="KW-0001">2Fe-2S</keyword>
<accession>A0ABP9U636</accession>
<name>A0ABP9U636_9MICO</name>
<dbReference type="GO" id="GO:0051213">
    <property type="term" value="F:dioxygenase activity"/>
    <property type="evidence" value="ECO:0007669"/>
    <property type="project" value="UniProtKB-KW"/>
</dbReference>
<dbReference type="InterPro" id="IPR001663">
    <property type="entry name" value="Rng_hydr_dOase-A"/>
</dbReference>
<feature type="compositionally biased region" description="Polar residues" evidence="7">
    <location>
        <begin position="45"/>
        <end position="57"/>
    </location>
</feature>
<protein>
    <submittedName>
        <fullName evidence="9">Aromatic ring-hydroxylating dioxygenase subunit alpha</fullName>
    </submittedName>
</protein>
<dbReference type="InterPro" id="IPR036922">
    <property type="entry name" value="Rieske_2Fe-2S_sf"/>
</dbReference>
<keyword evidence="10" id="KW-1185">Reference proteome</keyword>
<keyword evidence="6" id="KW-0411">Iron-sulfur</keyword>